<accession>A0A2N9XPC7</accession>
<evidence type="ECO:0000313" key="3">
    <source>
        <dbReference type="Proteomes" id="UP000231484"/>
    </source>
</evidence>
<name>A0A2N9XPC7_9NEIS</name>
<dbReference type="Proteomes" id="UP000231484">
    <property type="component" value="Unassembled WGS sequence"/>
</dbReference>
<dbReference type="Pfam" id="PF01656">
    <property type="entry name" value="CbiA"/>
    <property type="match status" value="1"/>
</dbReference>
<feature type="domain" description="CobQ/CobB/MinD/ParA nucleotide binding" evidence="1">
    <location>
        <begin position="9"/>
        <end position="189"/>
    </location>
</feature>
<dbReference type="EMBL" id="MEIQ01000042">
    <property type="protein sequence ID" value="PIT50182.1"/>
    <property type="molecule type" value="Genomic_DNA"/>
</dbReference>
<gene>
    <name evidence="2" type="ORF">BHC48_07190</name>
</gene>
<sequence>MKSVHFLLQGKGGVGKSFIASMLAQYLRDRLGKEKVACYDTDPVNQTFSRYDALKTETINILDGNDGIDSRIFDSMIEKIIASKKDAAVIDNGAATFVPLLRYMNENKIAELLKEMGIEVYFHVVITGGQALEDTMVGLSTVLEKLNGLVQVWSNEFFGDVSYQGKQIEQFQVINDNQDKIIGIIRVENRTKDTFGKDIELMVKSNLTFDEVKSSPLFTLMPRQRLLSVQRDLYTQLDQQTFSGNVLPLKE</sequence>
<comment type="caution">
    <text evidence="2">The sequence shown here is derived from an EMBL/GenBank/DDBJ whole genome shotgun (WGS) entry which is preliminary data.</text>
</comment>
<dbReference type="Gene3D" id="3.40.50.300">
    <property type="entry name" value="P-loop containing nucleotide triphosphate hydrolases"/>
    <property type="match status" value="1"/>
</dbReference>
<evidence type="ECO:0000313" key="2">
    <source>
        <dbReference type="EMBL" id="PIT50182.1"/>
    </source>
</evidence>
<reference evidence="2 3" key="1">
    <citation type="journal article" date="2017" name="MBio">
        <title>Type VI secretion-mediated competition in the bee gut microbiome.</title>
        <authorList>
            <person name="Steele M.I."/>
            <person name="Kwong W.K."/>
            <person name="Powell J.E."/>
            <person name="Whiteley M."/>
            <person name="Moran N.A."/>
        </authorList>
    </citation>
    <scope>NUCLEOTIDE SEQUENCE [LARGE SCALE GENOMIC DNA]</scope>
    <source>
        <strain evidence="2 3">Occ4-2</strain>
    </source>
</reference>
<proteinExistence type="predicted"/>
<dbReference type="InterPro" id="IPR002586">
    <property type="entry name" value="CobQ/CobB/MinD/ParA_Nub-bd_dom"/>
</dbReference>
<dbReference type="InterPro" id="IPR027417">
    <property type="entry name" value="P-loop_NTPase"/>
</dbReference>
<evidence type="ECO:0000259" key="1">
    <source>
        <dbReference type="Pfam" id="PF01656"/>
    </source>
</evidence>
<dbReference type="AlphaFoldDB" id="A0A2N9XPC7"/>
<organism evidence="2 3">
    <name type="scientific">Snodgrassella alvi</name>
    <dbReference type="NCBI Taxonomy" id="1196083"/>
    <lineage>
        <taxon>Bacteria</taxon>
        <taxon>Pseudomonadati</taxon>
        <taxon>Pseudomonadota</taxon>
        <taxon>Betaproteobacteria</taxon>
        <taxon>Neisseriales</taxon>
        <taxon>Neisseriaceae</taxon>
        <taxon>Snodgrassella</taxon>
    </lineage>
</organism>
<dbReference type="SUPFAM" id="SSF52540">
    <property type="entry name" value="P-loop containing nucleoside triphosphate hydrolases"/>
    <property type="match status" value="1"/>
</dbReference>
<protein>
    <recommendedName>
        <fullName evidence="1">CobQ/CobB/MinD/ParA nucleotide binding domain-containing protein</fullName>
    </recommendedName>
</protein>